<sequence>MRKKISNRILLGGGIVFLVFSFFIVLIVFLYNGQSKKQDIASTIESKFSFPDGKYAGLDIHGSWSVFVSFGDVWNANFNIKRGNPSDVKVSVSGSVLIVDVVSGSDVKGDIYVTMPELKTLSVLGSSDISIKGFEEKKLDVNVSGAANISAEDCSFSLLGLDISGAGAVDFSSVSVDDVVLDLSGASSVKIMANKSVKGEVSGVSSVVIYGNPEVVDIDSSGLASVLRK</sequence>
<reference evidence="3 4" key="1">
    <citation type="submission" date="2024-03" db="EMBL/GenBank/DDBJ databases">
        <title>Ignisphaera cupida sp. nov., a hyperthermophilic hydrolytic archaeon from a hot spring of Kamchatka, and proposal of Ignisphaeraceae fam. nov.</title>
        <authorList>
            <person name="Podosokorskaya O.A."/>
            <person name="Elcheninov A.G."/>
            <person name="Maltseva A.I."/>
            <person name="Zayulina K.S."/>
            <person name="Novikov A."/>
            <person name="Merkel A.Y."/>
        </authorList>
    </citation>
    <scope>NUCLEOTIDE SEQUENCE [LARGE SCALE GENOMIC DNA]</scope>
    <source>
        <strain evidence="3 4">38H-sp</strain>
    </source>
</reference>
<evidence type="ECO:0000313" key="4">
    <source>
        <dbReference type="Proteomes" id="UP001466331"/>
    </source>
</evidence>
<evidence type="ECO:0000256" key="1">
    <source>
        <dbReference type="SAM" id="Phobius"/>
    </source>
</evidence>
<dbReference type="Gene3D" id="2.160.20.120">
    <property type="match status" value="1"/>
</dbReference>
<dbReference type="EMBL" id="JBCHKQ010000003">
    <property type="protein sequence ID" value="MEM5948482.1"/>
    <property type="molecule type" value="Genomic_DNA"/>
</dbReference>
<keyword evidence="4" id="KW-1185">Reference proteome</keyword>
<organism evidence="3 4">
    <name type="scientific">Rarispira pelagica</name>
    <dbReference type="NCBI Taxonomy" id="3141764"/>
    <lineage>
        <taxon>Bacteria</taxon>
        <taxon>Pseudomonadati</taxon>
        <taxon>Spirochaetota</taxon>
        <taxon>Spirochaetia</taxon>
        <taxon>Winmispirales</taxon>
        <taxon>Winmispiraceae</taxon>
        <taxon>Rarispira</taxon>
    </lineage>
</organism>
<dbReference type="Pfam" id="PF10988">
    <property type="entry name" value="DUF2807"/>
    <property type="match status" value="1"/>
</dbReference>
<keyword evidence="1" id="KW-0472">Membrane</keyword>
<comment type="caution">
    <text evidence="3">The sequence shown here is derived from an EMBL/GenBank/DDBJ whole genome shotgun (WGS) entry which is preliminary data.</text>
</comment>
<dbReference type="Proteomes" id="UP001466331">
    <property type="component" value="Unassembled WGS sequence"/>
</dbReference>
<dbReference type="InterPro" id="IPR021255">
    <property type="entry name" value="DUF2807"/>
</dbReference>
<evidence type="ECO:0000259" key="2">
    <source>
        <dbReference type="Pfam" id="PF10988"/>
    </source>
</evidence>
<accession>A0ABU9UEB0</accession>
<feature type="transmembrane region" description="Helical" evidence="1">
    <location>
        <begin position="9"/>
        <end position="31"/>
    </location>
</feature>
<keyword evidence="1" id="KW-0812">Transmembrane</keyword>
<keyword evidence="1" id="KW-1133">Transmembrane helix</keyword>
<name>A0ABU9UEB0_9SPIR</name>
<protein>
    <submittedName>
        <fullName evidence="3">DUF2807 domain-containing protein</fullName>
    </submittedName>
</protein>
<proteinExistence type="predicted"/>
<evidence type="ECO:0000313" key="3">
    <source>
        <dbReference type="EMBL" id="MEM5948482.1"/>
    </source>
</evidence>
<dbReference type="RefSeq" id="WP_420069927.1">
    <property type="nucleotide sequence ID" value="NZ_JBCHKQ010000003.1"/>
</dbReference>
<gene>
    <name evidence="3" type="ORF">WKV44_07980</name>
</gene>
<feature type="domain" description="Putative auto-transporter adhesin head GIN" evidence="2">
    <location>
        <begin position="55"/>
        <end position="213"/>
    </location>
</feature>